<dbReference type="SUPFAM" id="SSF49695">
    <property type="entry name" value="gamma-Crystallin-like"/>
    <property type="match status" value="1"/>
</dbReference>
<sequence>MNNTLKIAVAAAALGLTSQAFAQITFYEGDGWRGRAFTAKQQVRDFSRNGFNDRASSVVVDRGQWEVCEDANFRGHCTVLRKGSYETLQGMGLNNQISSVRPVKMRDRYDNEAPAPMPQATYDYRRRPAERIVQVPVTSVRAVVGSPEQRCWVERQQVNEPSRGTSAGGVIAGALIGGILGHQVGGGSGRDIATAGGAVAGAVVGNNVANNNSTSTRDVRRCENVSNPKPEYWDVTYNYRGQEHRVQMSTPPASSIAVNSSTGEPRL</sequence>
<dbReference type="InterPro" id="IPR051407">
    <property type="entry name" value="Bact_OM_lipoprot/Surf_antigen"/>
</dbReference>
<keyword evidence="9" id="KW-1185">Reference proteome</keyword>
<keyword evidence="3" id="KW-0677">Repeat</keyword>
<reference evidence="8 9" key="1">
    <citation type="submission" date="2020-01" db="EMBL/GenBank/DDBJ databases">
        <authorList>
            <person name="Lee S.D."/>
        </authorList>
    </citation>
    <scope>NUCLEOTIDE SEQUENCE [LARGE SCALE GENOMIC DNA]</scope>
    <source>
        <strain evidence="8 9">SAP-35</strain>
    </source>
</reference>
<reference evidence="9" key="2">
    <citation type="submission" date="2023-07" db="EMBL/GenBank/DDBJ databases">
        <title>Duganella aceri sp. nov., isolated from tree sap.</title>
        <authorList>
            <person name="Kim I.S."/>
        </authorList>
    </citation>
    <scope>NUCLEOTIDE SEQUENCE [LARGE SCALE GENOMIC DNA]</scope>
    <source>
        <strain evidence="9">SAP-35</strain>
    </source>
</reference>
<dbReference type="PROSITE" id="PS50915">
    <property type="entry name" value="CRYSTALLIN_BETA_GAMMA"/>
    <property type="match status" value="1"/>
</dbReference>
<comment type="similarity">
    <text evidence="2">Belongs to the beta/gamma-crystallin family.</text>
</comment>
<dbReference type="Pfam" id="PF00030">
    <property type="entry name" value="Crystall"/>
    <property type="match status" value="1"/>
</dbReference>
<accession>A0ABX0FRU2</accession>
<dbReference type="PANTHER" id="PTHR35603:SF2">
    <property type="entry name" value="OUTER MEMBRANE LIPOPROTEIN"/>
    <property type="match status" value="1"/>
</dbReference>
<feature type="region of interest" description="Disordered" evidence="5">
    <location>
        <begin position="245"/>
        <end position="267"/>
    </location>
</feature>
<gene>
    <name evidence="8" type="ORF">GW587_23180</name>
</gene>
<dbReference type="InterPro" id="IPR011024">
    <property type="entry name" value="G_crystallin-like"/>
</dbReference>
<feature type="domain" description="Beta/gamma crystallin 'Greek key'" evidence="7">
    <location>
        <begin position="63"/>
        <end position="104"/>
    </location>
</feature>
<dbReference type="InterPro" id="IPR001064">
    <property type="entry name" value="Beta/gamma_crystallin"/>
</dbReference>
<organism evidence="8 9">
    <name type="scientific">Duganella aceris</name>
    <dbReference type="NCBI Taxonomy" id="2703883"/>
    <lineage>
        <taxon>Bacteria</taxon>
        <taxon>Pseudomonadati</taxon>
        <taxon>Pseudomonadota</taxon>
        <taxon>Betaproteobacteria</taxon>
        <taxon>Burkholderiales</taxon>
        <taxon>Oxalobacteraceae</taxon>
        <taxon>Telluria group</taxon>
        <taxon>Duganella</taxon>
    </lineage>
</organism>
<proteinExistence type="inferred from homology"/>
<evidence type="ECO:0000256" key="6">
    <source>
        <dbReference type="SAM" id="SignalP"/>
    </source>
</evidence>
<dbReference type="Pfam" id="PF05433">
    <property type="entry name" value="Rick_17kDa_Anti"/>
    <property type="match status" value="1"/>
</dbReference>
<feature type="signal peptide" evidence="6">
    <location>
        <begin position="1"/>
        <end position="22"/>
    </location>
</feature>
<evidence type="ECO:0000259" key="7">
    <source>
        <dbReference type="PROSITE" id="PS50915"/>
    </source>
</evidence>
<feature type="chain" id="PRO_5045696205" evidence="6">
    <location>
        <begin position="23"/>
        <end position="267"/>
    </location>
</feature>
<protein>
    <submittedName>
        <fullName evidence="8">Glycine zipper 2TM domain-containing protein</fullName>
    </submittedName>
</protein>
<name>A0ABX0FRU2_9BURK</name>
<evidence type="ECO:0000256" key="2">
    <source>
        <dbReference type="ARBA" id="ARBA00009646"/>
    </source>
</evidence>
<dbReference type="EMBL" id="JAADJT010000011">
    <property type="protein sequence ID" value="NGZ87152.1"/>
    <property type="molecule type" value="Genomic_DNA"/>
</dbReference>
<dbReference type="InterPro" id="IPR008816">
    <property type="entry name" value="Gly_zipper_2TM_dom"/>
</dbReference>
<evidence type="ECO:0000256" key="1">
    <source>
        <dbReference type="ARBA" id="ARBA00004370"/>
    </source>
</evidence>
<evidence type="ECO:0000256" key="5">
    <source>
        <dbReference type="SAM" id="MobiDB-lite"/>
    </source>
</evidence>
<evidence type="ECO:0000256" key="4">
    <source>
        <dbReference type="ARBA" id="ARBA00023136"/>
    </source>
</evidence>
<evidence type="ECO:0000313" key="9">
    <source>
        <dbReference type="Proteomes" id="UP000666369"/>
    </source>
</evidence>
<comment type="caution">
    <text evidence="8">The sequence shown here is derived from an EMBL/GenBank/DDBJ whole genome shotgun (WGS) entry which is preliminary data.</text>
</comment>
<keyword evidence="6" id="KW-0732">Signal</keyword>
<dbReference type="RefSeq" id="WP_166107081.1">
    <property type="nucleotide sequence ID" value="NZ_JAADJT010000011.1"/>
</dbReference>
<dbReference type="Proteomes" id="UP000666369">
    <property type="component" value="Unassembled WGS sequence"/>
</dbReference>
<dbReference type="Gene3D" id="2.60.20.10">
    <property type="entry name" value="Crystallins"/>
    <property type="match status" value="1"/>
</dbReference>
<dbReference type="PANTHER" id="PTHR35603">
    <property type="match status" value="1"/>
</dbReference>
<feature type="compositionally biased region" description="Polar residues" evidence="5">
    <location>
        <begin position="247"/>
        <end position="267"/>
    </location>
</feature>
<evidence type="ECO:0000313" key="8">
    <source>
        <dbReference type="EMBL" id="NGZ87152.1"/>
    </source>
</evidence>
<keyword evidence="4" id="KW-0472">Membrane</keyword>
<comment type="subcellular location">
    <subcellularLocation>
        <location evidence="1">Membrane</location>
    </subcellularLocation>
</comment>
<evidence type="ECO:0000256" key="3">
    <source>
        <dbReference type="ARBA" id="ARBA00022737"/>
    </source>
</evidence>
<dbReference type="SMART" id="SM00247">
    <property type="entry name" value="XTALbg"/>
    <property type="match status" value="1"/>
</dbReference>